<dbReference type="RefSeq" id="WP_305976643.1">
    <property type="nucleotide sequence ID" value="NZ_JAPJDZ010000042.1"/>
</dbReference>
<evidence type="ECO:0000256" key="4">
    <source>
        <dbReference type="SAM" id="Phobius"/>
    </source>
</evidence>
<dbReference type="PANTHER" id="PTHR36842">
    <property type="entry name" value="PROTEIN TOLB HOMOLOG"/>
    <property type="match status" value="1"/>
</dbReference>
<accession>A0ABT9I1J8</accession>
<keyword evidence="4" id="KW-1133">Transmembrane helix</keyword>
<feature type="DNA-binding region" description="OmpR/PhoB-type" evidence="3">
    <location>
        <begin position="10"/>
        <end position="108"/>
    </location>
</feature>
<dbReference type="Pfam" id="PF00486">
    <property type="entry name" value="Trans_reg_C"/>
    <property type="match status" value="1"/>
</dbReference>
<dbReference type="SMART" id="SM00862">
    <property type="entry name" value="Trans_reg_C"/>
    <property type="match status" value="1"/>
</dbReference>
<organism evidence="6 7">
    <name type="scientific">Rheinheimera baltica</name>
    <dbReference type="NCBI Taxonomy" id="67576"/>
    <lineage>
        <taxon>Bacteria</taxon>
        <taxon>Pseudomonadati</taxon>
        <taxon>Pseudomonadota</taxon>
        <taxon>Gammaproteobacteria</taxon>
        <taxon>Chromatiales</taxon>
        <taxon>Chromatiaceae</taxon>
        <taxon>Rheinheimera</taxon>
    </lineage>
</organism>
<feature type="domain" description="OmpR/PhoB-type" evidence="5">
    <location>
        <begin position="10"/>
        <end position="108"/>
    </location>
</feature>
<dbReference type="SUPFAM" id="SSF46894">
    <property type="entry name" value="C-terminal effector domain of the bipartite response regulators"/>
    <property type="match status" value="1"/>
</dbReference>
<evidence type="ECO:0000259" key="5">
    <source>
        <dbReference type="PROSITE" id="PS51755"/>
    </source>
</evidence>
<dbReference type="PANTHER" id="PTHR36842:SF1">
    <property type="entry name" value="PROTEIN TOLB"/>
    <property type="match status" value="1"/>
</dbReference>
<dbReference type="InterPro" id="IPR001867">
    <property type="entry name" value="OmpR/PhoB-type_DNA-bd"/>
</dbReference>
<dbReference type="Proteomes" id="UP001231109">
    <property type="component" value="Unassembled WGS sequence"/>
</dbReference>
<feature type="transmembrane region" description="Helical" evidence="4">
    <location>
        <begin position="133"/>
        <end position="152"/>
    </location>
</feature>
<sequence>MTLATNTAHTETWQLGDIVYVSANRQLQYDGQQLYLEPRQHKLLLVLLHSASQVVSREQLINTVWDGRIVSEGAINRAVSMLRKALANLDPQTDYIETLPKHGYRLRQQATVIKLAPETPHLAALKSSTSRRWFGVISLVTALSVIAIWFMVTLSSPQLSAGTSAPHTSFNGRESQLSSNSEANALLYQRTANNGNYQIWLNTLDDNQHQMLTDDTMDSRYAVLSPDAKAFAFVVYTESSCKIMLQQISQTTEPGLQRELHQCPIDNIPMLSWRADGKVLYLRQRADKTQPYQLYQLVVATGILRQLTLLPANYSGHGDTALAAPATSGILALLRYLSPDNSELLLVDSNNGQIIKSQSLPVNATALTWYNDKLLLLSAGKTLYQYHIDREQLRPLYQAADPINSLTVLGNTLYYSSTDVRADIWQADSTGAISERINSSRLDTMPRLSHDGTQLAFLSTRQGHYQLWLQQANGALRLLTELPGQPGFIRHEWSPDDKKLLFSKDGAAYQVDVASGALHTLLPGEKQVMVANWGEDINSLIYSSQRDGDWQLWLHDIANGNEHKITERGGYSGRIWHGQLYFSKYHHDGLWFKDLRTGNEELLLAQFDKINWLNWQLDDGLLHYYQPDKGIYQLDLTTGDSKLLVSEPSQFVRHFSVRQGLAVFGRHSDVQGDIYRLPLTLVYKKPLQ</sequence>
<evidence type="ECO:0000256" key="2">
    <source>
        <dbReference type="ARBA" id="ARBA00023125"/>
    </source>
</evidence>
<dbReference type="InterPro" id="IPR016032">
    <property type="entry name" value="Sig_transdc_resp-reg_C-effctor"/>
</dbReference>
<evidence type="ECO:0000313" key="6">
    <source>
        <dbReference type="EMBL" id="MDP5137260.1"/>
    </source>
</evidence>
<dbReference type="Pfam" id="PF07676">
    <property type="entry name" value="PD40"/>
    <property type="match status" value="1"/>
</dbReference>
<keyword evidence="4" id="KW-0472">Membrane</keyword>
<keyword evidence="2 3" id="KW-0238">DNA-binding</keyword>
<dbReference type="SUPFAM" id="SSF82171">
    <property type="entry name" value="DPP6 N-terminal domain-like"/>
    <property type="match status" value="2"/>
</dbReference>
<evidence type="ECO:0000256" key="3">
    <source>
        <dbReference type="PROSITE-ProRule" id="PRU01091"/>
    </source>
</evidence>
<dbReference type="Gene3D" id="2.120.10.30">
    <property type="entry name" value="TolB, C-terminal domain"/>
    <property type="match status" value="2"/>
</dbReference>
<dbReference type="Gene3D" id="1.10.10.10">
    <property type="entry name" value="Winged helix-like DNA-binding domain superfamily/Winged helix DNA-binding domain"/>
    <property type="match status" value="1"/>
</dbReference>
<gene>
    <name evidence="6" type="ORF">ORJ04_14995</name>
</gene>
<dbReference type="InterPro" id="IPR011659">
    <property type="entry name" value="WD40"/>
</dbReference>
<keyword evidence="7" id="KW-1185">Reference proteome</keyword>
<name>A0ABT9I1J8_9GAMM</name>
<reference evidence="6 7" key="1">
    <citation type="submission" date="2022-11" db="EMBL/GenBank/DDBJ databases">
        <title>Viruses from the air-sea interface of a natural surface slick.</title>
        <authorList>
            <person name="Rahlff J."/>
            <person name="Holmfeldt K."/>
        </authorList>
    </citation>
    <scope>NUCLEOTIDE SEQUENCE [LARGE SCALE GENOMIC DNA]</scope>
    <source>
        <strain evidence="6 7">SMS4</strain>
    </source>
</reference>
<proteinExistence type="inferred from homology"/>
<evidence type="ECO:0000313" key="7">
    <source>
        <dbReference type="Proteomes" id="UP001231109"/>
    </source>
</evidence>
<dbReference type="InterPro" id="IPR011042">
    <property type="entry name" value="6-blade_b-propeller_TolB-like"/>
</dbReference>
<dbReference type="EMBL" id="JAPJDZ010000042">
    <property type="protein sequence ID" value="MDP5137260.1"/>
    <property type="molecule type" value="Genomic_DNA"/>
</dbReference>
<dbReference type="PROSITE" id="PS51755">
    <property type="entry name" value="OMPR_PHOB"/>
    <property type="match status" value="1"/>
</dbReference>
<dbReference type="InterPro" id="IPR036388">
    <property type="entry name" value="WH-like_DNA-bd_sf"/>
</dbReference>
<comment type="caution">
    <text evidence="6">The sequence shown here is derived from an EMBL/GenBank/DDBJ whole genome shotgun (WGS) entry which is preliminary data.</text>
</comment>
<comment type="similarity">
    <text evidence="1">Belongs to the TolB family.</text>
</comment>
<evidence type="ECO:0000256" key="1">
    <source>
        <dbReference type="ARBA" id="ARBA00009820"/>
    </source>
</evidence>
<keyword evidence="4" id="KW-0812">Transmembrane</keyword>
<protein>
    <submittedName>
        <fullName evidence="6">Winged helix-turn-helix domain-containing protein</fullName>
    </submittedName>
</protein>
<dbReference type="CDD" id="cd00383">
    <property type="entry name" value="trans_reg_C"/>
    <property type="match status" value="1"/>
</dbReference>